<evidence type="ECO:0000313" key="4">
    <source>
        <dbReference type="EMBL" id="REF99053.1"/>
    </source>
</evidence>
<dbReference type="PROSITE" id="PS00622">
    <property type="entry name" value="HTH_LUXR_1"/>
    <property type="match status" value="1"/>
</dbReference>
<dbReference type="Gene3D" id="1.10.10.10">
    <property type="entry name" value="Winged helix-like DNA-binding domain superfamily/Winged helix DNA-binding domain"/>
    <property type="match status" value="1"/>
</dbReference>
<accession>A0A3D9ZST1</accession>
<dbReference type="InterPro" id="IPR036388">
    <property type="entry name" value="WH-like_DNA-bd_sf"/>
</dbReference>
<dbReference type="GO" id="GO:0005737">
    <property type="term" value="C:cytoplasm"/>
    <property type="evidence" value="ECO:0007669"/>
    <property type="project" value="TreeGrafter"/>
</dbReference>
<evidence type="ECO:0000256" key="2">
    <source>
        <dbReference type="ARBA" id="ARBA00022840"/>
    </source>
</evidence>
<dbReference type="PANTHER" id="PTHR16305:SF35">
    <property type="entry name" value="TRANSCRIPTIONAL ACTIVATOR DOMAIN"/>
    <property type="match status" value="1"/>
</dbReference>
<sequence length="910" mass="96460">MSRNELVGRDREVALLRAAVESVADGRGGSLWIDGEPGVGKTSLLALVPEFAAGCHVMAGRASEHSAVFPLRVLLDTVAGHPPGSGPIVDPVAADAERVLLEIDRWCASGPVVVCVDDLQWADDASLAVWARLAEATRQLPLLLIGAARSVPIRADVLRLSRALSGSGTTMLTLEPLDHAAAVAVVERLLAARPSRSVEDLVRQAGGNPLYLRVLVEALLLDCGITVADGVATAAAPATPTPPTLVTAIGARLGFLTTTALQTLRLAAVLGPEFRLTHLALLSDRPMATLAEVVEEGLAAGVLTEAGSALAFRHALIHRVSYESMPEAVTAALHERAARMLALAGEPDEDVAAHLLAAPDADARWVADWLDRASPGLLARSPGGAVTLLERIRAGAAGSRLDHHLAEGLFRLGRYAEIEPLVWPRLVEARRSAEVGPLTWRLAYTQRLLGRLERALEVLDDVLRHASLDERWRARLAALRANVLMGLGRPTEAVDAATDARAAGEGAGDRTAIGWAMFTWAMAAAVHGEDHAAAVSAAETASLVVGDDPETTELRLLLLLNRASGTWNLGRYDESRRLVGEAFALAERAGAPHRMASLRVLAAEMRFHEGAWDDALTELESGTDVPTQNPTRVMLYGIRALIAVHRDEPDDGVGDIPNHSLRMADNLLTARALTMDRDGQPQRALAAFLELLDPGSTLEFPDLTLDKCLWLTHAVRIAAGLGARPVVVAAARACSAAAAAQHLPAIAAAAQLCRGLADDDADLVLAAADAFGRQLPLFAATARENAAAMLATADPARSRVALAEAVATYSDLGATWDIRRADARLRKAGIRRGARGSRRRSATGWESLTPTERTVARLVAQGHSNPDIAVALYLSRNTVQTHVSHILGKLSCHSRREVAAHVATEPVTSS</sequence>
<dbReference type="InterPro" id="IPR016032">
    <property type="entry name" value="Sig_transdc_resp-reg_C-effctor"/>
</dbReference>
<dbReference type="Gene3D" id="1.25.40.10">
    <property type="entry name" value="Tetratricopeptide repeat domain"/>
    <property type="match status" value="1"/>
</dbReference>
<gene>
    <name evidence="4" type="ORF">DFJ67_5079</name>
</gene>
<dbReference type="PANTHER" id="PTHR16305">
    <property type="entry name" value="TESTICULAR SOLUBLE ADENYLYL CYCLASE"/>
    <property type="match status" value="1"/>
</dbReference>
<dbReference type="EMBL" id="QUMQ01000001">
    <property type="protein sequence ID" value="REF99053.1"/>
    <property type="molecule type" value="Genomic_DNA"/>
</dbReference>
<dbReference type="InterPro" id="IPR000792">
    <property type="entry name" value="Tscrpt_reg_LuxR_C"/>
</dbReference>
<evidence type="ECO:0000313" key="5">
    <source>
        <dbReference type="Proteomes" id="UP000256913"/>
    </source>
</evidence>
<proteinExistence type="predicted"/>
<dbReference type="AlphaFoldDB" id="A0A3D9ZST1"/>
<keyword evidence="2" id="KW-0067">ATP-binding</keyword>
<dbReference type="SUPFAM" id="SSF46894">
    <property type="entry name" value="C-terminal effector domain of the bipartite response regulators"/>
    <property type="match status" value="1"/>
</dbReference>
<organism evidence="4 5">
    <name type="scientific">Asanoa ferruginea</name>
    <dbReference type="NCBI Taxonomy" id="53367"/>
    <lineage>
        <taxon>Bacteria</taxon>
        <taxon>Bacillati</taxon>
        <taxon>Actinomycetota</taxon>
        <taxon>Actinomycetes</taxon>
        <taxon>Micromonosporales</taxon>
        <taxon>Micromonosporaceae</taxon>
        <taxon>Asanoa</taxon>
    </lineage>
</organism>
<dbReference type="InterPro" id="IPR041664">
    <property type="entry name" value="AAA_16"/>
</dbReference>
<dbReference type="RefSeq" id="WP_170215970.1">
    <property type="nucleotide sequence ID" value="NZ_BONB01000049.1"/>
</dbReference>
<dbReference type="InterPro" id="IPR011990">
    <property type="entry name" value="TPR-like_helical_dom_sf"/>
</dbReference>
<dbReference type="GO" id="GO:0006355">
    <property type="term" value="P:regulation of DNA-templated transcription"/>
    <property type="evidence" value="ECO:0007669"/>
    <property type="project" value="InterPro"/>
</dbReference>
<dbReference type="GO" id="GO:0005524">
    <property type="term" value="F:ATP binding"/>
    <property type="evidence" value="ECO:0007669"/>
    <property type="project" value="UniProtKB-KW"/>
</dbReference>
<dbReference type="SMART" id="SM00421">
    <property type="entry name" value="HTH_LUXR"/>
    <property type="match status" value="1"/>
</dbReference>
<evidence type="ECO:0000256" key="1">
    <source>
        <dbReference type="ARBA" id="ARBA00022741"/>
    </source>
</evidence>
<dbReference type="SUPFAM" id="SSF52540">
    <property type="entry name" value="P-loop containing nucleoside triphosphate hydrolases"/>
    <property type="match status" value="1"/>
</dbReference>
<comment type="caution">
    <text evidence="4">The sequence shown here is derived from an EMBL/GenBank/DDBJ whole genome shotgun (WGS) entry which is preliminary data.</text>
</comment>
<dbReference type="PROSITE" id="PS50043">
    <property type="entry name" value="HTH_LUXR_2"/>
    <property type="match status" value="1"/>
</dbReference>
<reference evidence="4 5" key="1">
    <citation type="submission" date="2018-08" db="EMBL/GenBank/DDBJ databases">
        <title>Sequencing the genomes of 1000 actinobacteria strains.</title>
        <authorList>
            <person name="Klenk H.-P."/>
        </authorList>
    </citation>
    <scope>NUCLEOTIDE SEQUENCE [LARGE SCALE GENOMIC DNA]</scope>
    <source>
        <strain evidence="4 5">DSM 44099</strain>
    </source>
</reference>
<evidence type="ECO:0000259" key="3">
    <source>
        <dbReference type="PROSITE" id="PS50043"/>
    </source>
</evidence>
<keyword evidence="5" id="KW-1185">Reference proteome</keyword>
<dbReference type="Proteomes" id="UP000256913">
    <property type="component" value="Unassembled WGS sequence"/>
</dbReference>
<dbReference type="InterPro" id="IPR027417">
    <property type="entry name" value="P-loop_NTPase"/>
</dbReference>
<feature type="domain" description="HTH luxR-type" evidence="3">
    <location>
        <begin position="841"/>
        <end position="906"/>
    </location>
</feature>
<keyword evidence="1" id="KW-0547">Nucleotide-binding</keyword>
<dbReference type="CDD" id="cd06170">
    <property type="entry name" value="LuxR_C_like"/>
    <property type="match status" value="1"/>
</dbReference>
<dbReference type="Pfam" id="PF13191">
    <property type="entry name" value="AAA_16"/>
    <property type="match status" value="1"/>
</dbReference>
<dbReference type="GO" id="GO:0004016">
    <property type="term" value="F:adenylate cyclase activity"/>
    <property type="evidence" value="ECO:0007669"/>
    <property type="project" value="TreeGrafter"/>
</dbReference>
<dbReference type="Pfam" id="PF00196">
    <property type="entry name" value="GerE"/>
    <property type="match status" value="1"/>
</dbReference>
<protein>
    <submittedName>
        <fullName evidence="4">Putative ATPase</fullName>
    </submittedName>
</protein>
<dbReference type="PRINTS" id="PR00038">
    <property type="entry name" value="HTHLUXR"/>
</dbReference>
<dbReference type="GO" id="GO:0003677">
    <property type="term" value="F:DNA binding"/>
    <property type="evidence" value="ECO:0007669"/>
    <property type="project" value="InterPro"/>
</dbReference>
<dbReference type="SUPFAM" id="SSF48452">
    <property type="entry name" value="TPR-like"/>
    <property type="match status" value="1"/>
</dbReference>
<name>A0A3D9ZST1_9ACTN</name>